<dbReference type="InterPro" id="IPR014001">
    <property type="entry name" value="Helicase_ATP-bd"/>
</dbReference>
<evidence type="ECO:0000259" key="9">
    <source>
        <dbReference type="PROSITE" id="PS51192"/>
    </source>
</evidence>
<accession>X6MJ52</accession>
<dbReference type="SUPFAM" id="SSF52540">
    <property type="entry name" value="P-loop containing nucleoside triphosphate hydrolases"/>
    <property type="match status" value="1"/>
</dbReference>
<evidence type="ECO:0000256" key="4">
    <source>
        <dbReference type="ARBA" id="ARBA00022806"/>
    </source>
</evidence>
<dbReference type="CDD" id="cd18787">
    <property type="entry name" value="SF2_C_DEAD"/>
    <property type="match status" value="1"/>
</dbReference>
<dbReference type="PROSITE" id="PS51192">
    <property type="entry name" value="HELICASE_ATP_BIND_1"/>
    <property type="match status" value="1"/>
</dbReference>
<dbReference type="OrthoDB" id="196131at2759"/>
<dbReference type="AlphaFoldDB" id="X6MJ52"/>
<sequence length="785" mass="88184">EFFCFVFSCVVFYFVSFYFCFVLFYPSKALVRNKNHPTKKKKKKKNDGNTHFRRESDVCVVLVSYGPTSLPAAHSYPFPSSTSSGYSASLPSSAASAGFPSTDYRFHPYANFGQASSSGAHNNITRTDSTSTSTGSAPTIPPPPGFGYGTSSSHGYGGHFGSSANGSTSRYNSSTHHSQSASFLYDRRDSNNRFGMRKMAKNEFGILIGQPGCGLRKIDWSKEDLPQFRKNFYREHPSIGKTSDTEVQQWRLEHDIQVIGPDIPKPIRTFEQAGEQLNQINICICLFFFWSGKEYIMSEIRRAGFQKPTPIQAQGWPMAMSGRDVIGIAKTGSGKTLAFMLPSIIHINAQPLLRKGDGPIVLVIAPTRELALQIELETQKFAYSSKIKHTCTYGGIPRREQAIALQQGVEICICTPGRLLDFLESGTTNLLRVTYLVIDEADRLLDMGFEPQLKAIFSQVRPDRQVLMWSATWPKEVRQLAAEFMSSDTIQVSVGSWETKANHDVQQIIEVISPDYKSSRLCKVIQSLLSEKKSKILVFVATKRGCDELYRRLTREGWAVTGIHGGKEQMDRDRALDAFKTGRSSILVATDVAARGIHVDDITHVINYDFPMNIEDYVHRIGRTGRVGKKGTAISFFTKDDAKRAQPLIGILEEAHQFIPKELREMQLGGRTRESKEMIGLTEMIVMKETTEMIEMIELIKMTEMKGMIETTEVTKTIRVTETIEVTELKELIDLNEVIELKEATEMIELIVSEMTEATGTIEMKETIEIVINRAIKLQKSCEFY</sequence>
<feature type="region of interest" description="Disordered" evidence="7">
    <location>
        <begin position="117"/>
        <end position="184"/>
    </location>
</feature>
<dbReference type="PROSITE" id="PS51194">
    <property type="entry name" value="HELICASE_CTER"/>
    <property type="match status" value="1"/>
</dbReference>
<evidence type="ECO:0000313" key="11">
    <source>
        <dbReference type="EMBL" id="ETO13701.1"/>
    </source>
</evidence>
<dbReference type="EMBL" id="ASPP01020436">
    <property type="protein sequence ID" value="ETO13701.1"/>
    <property type="molecule type" value="Genomic_DNA"/>
</dbReference>
<feature type="non-terminal residue" evidence="11">
    <location>
        <position position="1"/>
    </location>
</feature>
<dbReference type="GO" id="GO:0016787">
    <property type="term" value="F:hydrolase activity"/>
    <property type="evidence" value="ECO:0007669"/>
    <property type="project" value="UniProtKB-KW"/>
</dbReference>
<comment type="similarity">
    <text evidence="6">Belongs to the DEAD box helicase family.</text>
</comment>
<dbReference type="PROSITE" id="PS00039">
    <property type="entry name" value="DEAD_ATP_HELICASE"/>
    <property type="match status" value="1"/>
</dbReference>
<dbReference type="InterPro" id="IPR001650">
    <property type="entry name" value="Helicase_C-like"/>
</dbReference>
<dbReference type="SMART" id="SM00490">
    <property type="entry name" value="HELICc"/>
    <property type="match status" value="1"/>
</dbReference>
<dbReference type="OMA" id="QINICIC"/>
<evidence type="ECO:0000256" key="2">
    <source>
        <dbReference type="ARBA" id="ARBA00022741"/>
    </source>
</evidence>
<dbReference type="Gene3D" id="3.40.50.300">
    <property type="entry name" value="P-loop containing nucleotide triphosphate hydrolases"/>
    <property type="match status" value="2"/>
</dbReference>
<evidence type="ECO:0000256" key="7">
    <source>
        <dbReference type="SAM" id="MobiDB-lite"/>
    </source>
</evidence>
<proteinExistence type="inferred from homology"/>
<keyword evidence="3 6" id="KW-0378">Hydrolase</keyword>
<feature type="compositionally biased region" description="Low complexity" evidence="7">
    <location>
        <begin position="125"/>
        <end position="138"/>
    </location>
</feature>
<organism evidence="11 12">
    <name type="scientific">Reticulomyxa filosa</name>
    <dbReference type="NCBI Taxonomy" id="46433"/>
    <lineage>
        <taxon>Eukaryota</taxon>
        <taxon>Sar</taxon>
        <taxon>Rhizaria</taxon>
        <taxon>Retaria</taxon>
        <taxon>Foraminifera</taxon>
        <taxon>Monothalamids</taxon>
        <taxon>Reticulomyxidae</taxon>
        <taxon>Reticulomyxa</taxon>
    </lineage>
</organism>
<keyword evidence="2 6" id="KW-0547">Nucleotide-binding</keyword>
<feature type="domain" description="Helicase ATP-binding" evidence="9">
    <location>
        <begin position="316"/>
        <end position="491"/>
    </location>
</feature>
<evidence type="ECO:0000259" key="10">
    <source>
        <dbReference type="PROSITE" id="PS51194"/>
    </source>
</evidence>
<dbReference type="Proteomes" id="UP000023152">
    <property type="component" value="Unassembled WGS sequence"/>
</dbReference>
<dbReference type="FunFam" id="3.40.50.300:FF:000008">
    <property type="entry name" value="ATP-dependent RNA helicase RhlB"/>
    <property type="match status" value="1"/>
</dbReference>
<dbReference type="EC" id="3.6.4.13" evidence="1"/>
<name>X6MJ52_RETFI</name>
<evidence type="ECO:0000256" key="3">
    <source>
        <dbReference type="ARBA" id="ARBA00022801"/>
    </source>
</evidence>
<keyword evidence="8" id="KW-1133">Transmembrane helix</keyword>
<dbReference type="InterPro" id="IPR000629">
    <property type="entry name" value="RNA-helicase_DEAD-box_CS"/>
</dbReference>
<protein>
    <recommendedName>
        <fullName evidence="1">RNA helicase</fullName>
        <ecNumber evidence="1">3.6.4.13</ecNumber>
    </recommendedName>
</protein>
<keyword evidence="12" id="KW-1185">Reference proteome</keyword>
<keyword evidence="8" id="KW-0812">Transmembrane</keyword>
<comment type="caution">
    <text evidence="11">The sequence shown here is derived from an EMBL/GenBank/DDBJ whole genome shotgun (WGS) entry which is preliminary data.</text>
</comment>
<keyword evidence="4 6" id="KW-0347">Helicase</keyword>
<dbReference type="Pfam" id="PF00270">
    <property type="entry name" value="DEAD"/>
    <property type="match status" value="1"/>
</dbReference>
<feature type="compositionally biased region" description="Polar residues" evidence="7">
    <location>
        <begin position="164"/>
        <end position="182"/>
    </location>
</feature>
<gene>
    <name evidence="11" type="ORF">RFI_23669</name>
</gene>
<evidence type="ECO:0000256" key="1">
    <source>
        <dbReference type="ARBA" id="ARBA00012552"/>
    </source>
</evidence>
<keyword evidence="5 6" id="KW-0067">ATP-binding</keyword>
<dbReference type="PANTHER" id="PTHR47958">
    <property type="entry name" value="ATP-DEPENDENT RNA HELICASE DBP3"/>
    <property type="match status" value="1"/>
</dbReference>
<reference evidence="11 12" key="1">
    <citation type="journal article" date="2013" name="Curr. Biol.">
        <title>The Genome of the Foraminiferan Reticulomyxa filosa.</title>
        <authorList>
            <person name="Glockner G."/>
            <person name="Hulsmann N."/>
            <person name="Schleicher M."/>
            <person name="Noegel A.A."/>
            <person name="Eichinger L."/>
            <person name="Gallinger C."/>
            <person name="Pawlowski J."/>
            <person name="Sierra R."/>
            <person name="Euteneuer U."/>
            <person name="Pillet L."/>
            <person name="Moustafa A."/>
            <person name="Platzer M."/>
            <person name="Groth M."/>
            <person name="Szafranski K."/>
            <person name="Schliwa M."/>
        </authorList>
    </citation>
    <scope>NUCLEOTIDE SEQUENCE [LARGE SCALE GENOMIC DNA]</scope>
</reference>
<dbReference type="GO" id="GO:0003724">
    <property type="term" value="F:RNA helicase activity"/>
    <property type="evidence" value="ECO:0007669"/>
    <property type="project" value="UniProtKB-EC"/>
</dbReference>
<keyword evidence="8" id="KW-0472">Membrane</keyword>
<evidence type="ECO:0000256" key="6">
    <source>
        <dbReference type="RuleBase" id="RU000492"/>
    </source>
</evidence>
<evidence type="ECO:0000256" key="8">
    <source>
        <dbReference type="SAM" id="Phobius"/>
    </source>
</evidence>
<feature type="transmembrane region" description="Helical" evidence="8">
    <location>
        <begin position="5"/>
        <end position="25"/>
    </location>
</feature>
<dbReference type="InterPro" id="IPR027417">
    <property type="entry name" value="P-loop_NTPase"/>
</dbReference>
<dbReference type="InterPro" id="IPR011545">
    <property type="entry name" value="DEAD/DEAH_box_helicase_dom"/>
</dbReference>
<feature type="domain" description="Helicase C-terminal" evidence="10">
    <location>
        <begin position="504"/>
        <end position="667"/>
    </location>
</feature>
<dbReference type="CDD" id="cd17966">
    <property type="entry name" value="DEADc_DDX5_DDX17"/>
    <property type="match status" value="1"/>
</dbReference>
<dbReference type="GO" id="GO:0003676">
    <property type="term" value="F:nucleic acid binding"/>
    <property type="evidence" value="ECO:0007669"/>
    <property type="project" value="InterPro"/>
</dbReference>
<dbReference type="FunFam" id="3.40.50.300:FF:000079">
    <property type="entry name" value="probable ATP-dependent RNA helicase DDX17"/>
    <property type="match status" value="1"/>
</dbReference>
<evidence type="ECO:0000313" key="12">
    <source>
        <dbReference type="Proteomes" id="UP000023152"/>
    </source>
</evidence>
<dbReference type="SMART" id="SM00487">
    <property type="entry name" value="DEXDc"/>
    <property type="match status" value="1"/>
</dbReference>
<evidence type="ECO:0000256" key="5">
    <source>
        <dbReference type="ARBA" id="ARBA00022840"/>
    </source>
</evidence>
<dbReference type="Pfam" id="PF00271">
    <property type="entry name" value="Helicase_C"/>
    <property type="match status" value="1"/>
</dbReference>
<dbReference type="GO" id="GO:0005524">
    <property type="term" value="F:ATP binding"/>
    <property type="evidence" value="ECO:0007669"/>
    <property type="project" value="UniProtKB-KW"/>
</dbReference>